<keyword evidence="2" id="KW-1185">Reference proteome</keyword>
<dbReference type="Proteomes" id="UP000184612">
    <property type="component" value="Unassembled WGS sequence"/>
</dbReference>
<dbReference type="AlphaFoldDB" id="A0A1M7YM83"/>
<gene>
    <name evidence="1" type="ORF">SAMN02745217_04248</name>
</gene>
<name>A0A1M7YM83_9FIRM</name>
<proteinExistence type="predicted"/>
<sequence>MSVLYPELTNTKFPDEIDTINNFVDITLSTLPLAKRYYEKYNSGDMEGAKQILADNPDLKYSYIGAATLNPIVDSIKALELFYTQDVQEYLVNIVQHKGAFSASAKYKKYNTVSYVHNSALETFMCISNNTPIGIIPTDTSYWVPLTMRGEKGEAGIGLTAYGDWNSITTYPKDALVAYNNALWGAKVSNTAITPSVDTIATWYKVIDFSSDYAAYIDKTTGVRRKLVVDNNRIFLEEVM</sequence>
<dbReference type="STRING" id="1121345.SAMN02745217_04248"/>
<accession>A0A1M7YM83</accession>
<evidence type="ECO:0000313" key="1">
    <source>
        <dbReference type="EMBL" id="SHO53709.1"/>
    </source>
</evidence>
<protein>
    <submittedName>
        <fullName evidence="1">Uncharacterized protein</fullName>
    </submittedName>
</protein>
<dbReference type="EMBL" id="FRFD01000014">
    <property type="protein sequence ID" value="SHO53709.1"/>
    <property type="molecule type" value="Genomic_DNA"/>
</dbReference>
<dbReference type="OrthoDB" id="1901029at2"/>
<evidence type="ECO:0000313" key="2">
    <source>
        <dbReference type="Proteomes" id="UP000184612"/>
    </source>
</evidence>
<dbReference type="Gene3D" id="2.10.10.90">
    <property type="match status" value="1"/>
</dbReference>
<organism evidence="1 2">
    <name type="scientific">Anaerocolumna xylanovorans DSM 12503</name>
    <dbReference type="NCBI Taxonomy" id="1121345"/>
    <lineage>
        <taxon>Bacteria</taxon>
        <taxon>Bacillati</taxon>
        <taxon>Bacillota</taxon>
        <taxon>Clostridia</taxon>
        <taxon>Lachnospirales</taxon>
        <taxon>Lachnospiraceae</taxon>
        <taxon>Anaerocolumna</taxon>
    </lineage>
</organism>
<dbReference type="RefSeq" id="WP_073590879.1">
    <property type="nucleotide sequence ID" value="NZ_FRFD01000014.1"/>
</dbReference>
<reference evidence="1 2" key="1">
    <citation type="submission" date="2016-12" db="EMBL/GenBank/DDBJ databases">
        <authorList>
            <person name="Song W.-J."/>
            <person name="Kurnit D.M."/>
        </authorList>
    </citation>
    <scope>NUCLEOTIDE SEQUENCE [LARGE SCALE GENOMIC DNA]</scope>
    <source>
        <strain evidence="1 2">DSM 12503</strain>
    </source>
</reference>